<accession>A0A075B1C5</accession>
<proteinExistence type="predicted"/>
<evidence type="ECO:0000313" key="2">
    <source>
        <dbReference type="Proteomes" id="UP000030755"/>
    </source>
</evidence>
<dbReference type="EMBL" id="KE560917">
    <property type="protein sequence ID" value="EPZ34771.1"/>
    <property type="molecule type" value="Genomic_DNA"/>
</dbReference>
<organism evidence="1 2">
    <name type="scientific">Rozella allomycis (strain CSF55)</name>
    <dbReference type="NCBI Taxonomy" id="988480"/>
    <lineage>
        <taxon>Eukaryota</taxon>
        <taxon>Fungi</taxon>
        <taxon>Fungi incertae sedis</taxon>
        <taxon>Cryptomycota</taxon>
        <taxon>Cryptomycota incertae sedis</taxon>
        <taxon>Rozella</taxon>
    </lineage>
</organism>
<keyword evidence="2" id="KW-1185">Reference proteome</keyword>
<dbReference type="Proteomes" id="UP000030755">
    <property type="component" value="Unassembled WGS sequence"/>
</dbReference>
<dbReference type="HOGENOM" id="CLU_2172507_0_0_1"/>
<dbReference type="AlphaFoldDB" id="A0A075B1C5"/>
<evidence type="ECO:0000313" key="1">
    <source>
        <dbReference type="EMBL" id="EPZ34771.1"/>
    </source>
</evidence>
<protein>
    <submittedName>
        <fullName evidence="1">Uncharacterized protein</fullName>
    </submittedName>
</protein>
<gene>
    <name evidence="1" type="ORF">O9G_004483</name>
</gene>
<sequence length="110" mass="13166">MINSEVHTWHSRRQLPEVLFEIAYNSFPDDSPELIEQSAQLIDLWNKINLRQDLLISRDDELAWDENFMDDLYQIINVFAAHIEMDVHASRRLIQYNNTHQDNVWDNIGR</sequence>
<name>A0A075B1C5_ROZAC</name>
<reference evidence="1 2" key="1">
    <citation type="journal article" date="2013" name="Curr. Biol.">
        <title>Shared signatures of parasitism and phylogenomics unite Cryptomycota and microsporidia.</title>
        <authorList>
            <person name="James T.Y."/>
            <person name="Pelin A."/>
            <person name="Bonen L."/>
            <person name="Ahrendt S."/>
            <person name="Sain D."/>
            <person name="Corradi N."/>
            <person name="Stajich J.E."/>
        </authorList>
    </citation>
    <scope>NUCLEOTIDE SEQUENCE [LARGE SCALE GENOMIC DNA]</scope>
    <source>
        <strain evidence="1 2">CSF55</strain>
    </source>
</reference>